<dbReference type="EMBL" id="CM047943">
    <property type="protein sequence ID" value="KAI9900617.1"/>
    <property type="molecule type" value="Genomic_DNA"/>
</dbReference>
<protein>
    <submittedName>
        <fullName evidence="1">Uncharacterized protein</fullName>
    </submittedName>
</protein>
<reference evidence="1" key="1">
    <citation type="submission" date="2022-10" db="EMBL/GenBank/DDBJ databases">
        <title>Complete Genome of Trichothecium roseum strain YXFP-22015, a Plant Pathogen Isolated from Citrus.</title>
        <authorList>
            <person name="Wang Y."/>
            <person name="Zhu L."/>
        </authorList>
    </citation>
    <scope>NUCLEOTIDE SEQUENCE</scope>
    <source>
        <strain evidence="1">YXFP-22015</strain>
    </source>
</reference>
<name>A0ACC0V2V4_9HYPO</name>
<accession>A0ACC0V2V4</accession>
<dbReference type="Proteomes" id="UP001163324">
    <property type="component" value="Chromosome 4"/>
</dbReference>
<evidence type="ECO:0000313" key="1">
    <source>
        <dbReference type="EMBL" id="KAI9900617.1"/>
    </source>
</evidence>
<evidence type="ECO:0000313" key="2">
    <source>
        <dbReference type="Proteomes" id="UP001163324"/>
    </source>
</evidence>
<organism evidence="1 2">
    <name type="scientific">Trichothecium roseum</name>
    <dbReference type="NCBI Taxonomy" id="47278"/>
    <lineage>
        <taxon>Eukaryota</taxon>
        <taxon>Fungi</taxon>
        <taxon>Dikarya</taxon>
        <taxon>Ascomycota</taxon>
        <taxon>Pezizomycotina</taxon>
        <taxon>Sordariomycetes</taxon>
        <taxon>Hypocreomycetidae</taxon>
        <taxon>Hypocreales</taxon>
        <taxon>Hypocreales incertae sedis</taxon>
        <taxon>Trichothecium</taxon>
    </lineage>
</organism>
<sequence length="236" mass="25334">MSTATASNAPASATGTGTTTTANHPPPFRFPREHSFPPFFTLQPNATTRHAQLTKWSSLVLAYARHHRLFRLSVSSSTSSSTTTTSSSSAATGDGDAAAASPLFRNKTLDRRLSPADVREILAFMRREGRVETVPGGGNGSGNGNGSGKGDEDGDVVFIYWRKPEEWARLVEDYVERTGQKGAVMTIYELAEGEATRGSELHGIDADVLRRALGVLVKKGRAQIFGQDGSQGVKFF</sequence>
<comment type="caution">
    <text evidence="1">The sequence shown here is derived from an EMBL/GenBank/DDBJ whole genome shotgun (WGS) entry which is preliminary data.</text>
</comment>
<keyword evidence="2" id="KW-1185">Reference proteome</keyword>
<gene>
    <name evidence="1" type="ORF">N3K66_004879</name>
</gene>
<proteinExistence type="predicted"/>